<evidence type="ECO:0000259" key="4">
    <source>
        <dbReference type="Pfam" id="PF01826"/>
    </source>
</evidence>
<comment type="caution">
    <text evidence="5">The sequence shown here is derived from an EMBL/GenBank/DDBJ whole genome shotgun (WGS) entry which is preliminary data.</text>
</comment>
<feature type="compositionally biased region" description="Low complexity" evidence="3">
    <location>
        <begin position="43"/>
        <end position="54"/>
    </location>
</feature>
<dbReference type="Proteomes" id="UP000821866">
    <property type="component" value="Chromosome 3"/>
</dbReference>
<dbReference type="Gene3D" id="2.10.25.10">
    <property type="entry name" value="Laminin"/>
    <property type="match status" value="3"/>
</dbReference>
<dbReference type="VEuPathDB" id="VectorBase:LOC119165736"/>
<accession>A0A9J6ED19</accession>
<name>A0A9J6ED19_RHIMP</name>
<keyword evidence="1" id="KW-0646">Protease inhibitor</keyword>
<dbReference type="InterPro" id="IPR002919">
    <property type="entry name" value="TIL_dom"/>
</dbReference>
<proteinExistence type="predicted"/>
<dbReference type="Pfam" id="PF01826">
    <property type="entry name" value="TIL"/>
    <property type="match status" value="1"/>
</dbReference>
<evidence type="ECO:0000256" key="2">
    <source>
        <dbReference type="ARBA" id="ARBA00023157"/>
    </source>
</evidence>
<protein>
    <recommendedName>
        <fullName evidence="4">TIL domain-containing protein</fullName>
    </recommendedName>
</protein>
<reference evidence="5" key="2">
    <citation type="submission" date="2021-09" db="EMBL/GenBank/DDBJ databases">
        <authorList>
            <person name="Jia N."/>
            <person name="Wang J."/>
            <person name="Shi W."/>
            <person name="Du L."/>
            <person name="Sun Y."/>
            <person name="Zhan W."/>
            <person name="Jiang J."/>
            <person name="Wang Q."/>
            <person name="Zhang B."/>
            <person name="Ji P."/>
            <person name="Sakyi L.B."/>
            <person name="Cui X."/>
            <person name="Yuan T."/>
            <person name="Jiang B."/>
            <person name="Yang W."/>
            <person name="Lam T.T.-Y."/>
            <person name="Chang Q."/>
            <person name="Ding S."/>
            <person name="Wang X."/>
            <person name="Zhu J."/>
            <person name="Ruan X."/>
            <person name="Zhao L."/>
            <person name="Wei J."/>
            <person name="Que T."/>
            <person name="Du C."/>
            <person name="Cheng J."/>
            <person name="Dai P."/>
            <person name="Han X."/>
            <person name="Huang E."/>
            <person name="Gao Y."/>
            <person name="Liu J."/>
            <person name="Shao H."/>
            <person name="Ye R."/>
            <person name="Li L."/>
            <person name="Wei W."/>
            <person name="Wang X."/>
            <person name="Wang C."/>
            <person name="Huo Q."/>
            <person name="Li W."/>
            <person name="Guo W."/>
            <person name="Chen H."/>
            <person name="Chen S."/>
            <person name="Zhou L."/>
            <person name="Zhou L."/>
            <person name="Ni X."/>
            <person name="Tian J."/>
            <person name="Zhou Y."/>
            <person name="Sheng Y."/>
            <person name="Liu T."/>
            <person name="Pan Y."/>
            <person name="Xia L."/>
            <person name="Li J."/>
            <person name="Zhao F."/>
            <person name="Cao W."/>
        </authorList>
    </citation>
    <scope>NUCLEOTIDE SEQUENCE</scope>
    <source>
        <strain evidence="5">Rmic-2018</strain>
        <tissue evidence="5">Larvae</tissue>
    </source>
</reference>
<evidence type="ECO:0000313" key="6">
    <source>
        <dbReference type="Proteomes" id="UP000821866"/>
    </source>
</evidence>
<organism evidence="5 6">
    <name type="scientific">Rhipicephalus microplus</name>
    <name type="common">Cattle tick</name>
    <name type="synonym">Boophilus microplus</name>
    <dbReference type="NCBI Taxonomy" id="6941"/>
    <lineage>
        <taxon>Eukaryota</taxon>
        <taxon>Metazoa</taxon>
        <taxon>Ecdysozoa</taxon>
        <taxon>Arthropoda</taxon>
        <taxon>Chelicerata</taxon>
        <taxon>Arachnida</taxon>
        <taxon>Acari</taxon>
        <taxon>Parasitiformes</taxon>
        <taxon>Ixodida</taxon>
        <taxon>Ixodoidea</taxon>
        <taxon>Ixodidae</taxon>
        <taxon>Rhipicephalinae</taxon>
        <taxon>Rhipicephalus</taxon>
        <taxon>Boophilus</taxon>
    </lineage>
</organism>
<dbReference type="PANTHER" id="PTHR23259:SF70">
    <property type="entry name" value="ACCESSORY GLAND PROTEIN ACP62F-RELATED"/>
    <property type="match status" value="1"/>
</dbReference>
<feature type="compositionally biased region" description="Low complexity" evidence="3">
    <location>
        <begin position="64"/>
        <end position="73"/>
    </location>
</feature>
<evidence type="ECO:0000313" key="5">
    <source>
        <dbReference type="EMBL" id="KAH8032234.1"/>
    </source>
</evidence>
<feature type="compositionally biased region" description="Gly residues" evidence="3">
    <location>
        <begin position="28"/>
        <end position="39"/>
    </location>
</feature>
<dbReference type="CDD" id="cd19941">
    <property type="entry name" value="TIL"/>
    <property type="match status" value="2"/>
</dbReference>
<dbReference type="EMBL" id="JABSTU010000005">
    <property type="protein sequence ID" value="KAH8032234.1"/>
    <property type="molecule type" value="Genomic_DNA"/>
</dbReference>
<dbReference type="InterPro" id="IPR051368">
    <property type="entry name" value="SerProtInhib-TIL_Domain"/>
</dbReference>
<dbReference type="SUPFAM" id="SSF57567">
    <property type="entry name" value="Serine protease inhibitors"/>
    <property type="match status" value="2"/>
</dbReference>
<evidence type="ECO:0000256" key="3">
    <source>
        <dbReference type="SAM" id="MobiDB-lite"/>
    </source>
</evidence>
<feature type="domain" description="TIL" evidence="4">
    <location>
        <begin position="255"/>
        <end position="306"/>
    </location>
</feature>
<feature type="region of interest" description="Disordered" evidence="3">
    <location>
        <begin position="28"/>
        <end position="80"/>
    </location>
</feature>
<dbReference type="PANTHER" id="PTHR23259">
    <property type="entry name" value="RIDDLE"/>
    <property type="match status" value="1"/>
</dbReference>
<dbReference type="InterPro" id="IPR036084">
    <property type="entry name" value="Ser_inhib-like_sf"/>
</dbReference>
<gene>
    <name evidence="5" type="ORF">HPB51_024011</name>
</gene>
<reference evidence="5" key="1">
    <citation type="journal article" date="2020" name="Cell">
        <title>Large-Scale Comparative Analyses of Tick Genomes Elucidate Their Genetic Diversity and Vector Capacities.</title>
        <authorList>
            <consortium name="Tick Genome and Microbiome Consortium (TIGMIC)"/>
            <person name="Jia N."/>
            <person name="Wang J."/>
            <person name="Shi W."/>
            <person name="Du L."/>
            <person name="Sun Y."/>
            <person name="Zhan W."/>
            <person name="Jiang J.F."/>
            <person name="Wang Q."/>
            <person name="Zhang B."/>
            <person name="Ji P."/>
            <person name="Bell-Sakyi L."/>
            <person name="Cui X.M."/>
            <person name="Yuan T.T."/>
            <person name="Jiang B.G."/>
            <person name="Yang W.F."/>
            <person name="Lam T.T."/>
            <person name="Chang Q.C."/>
            <person name="Ding S.J."/>
            <person name="Wang X.J."/>
            <person name="Zhu J.G."/>
            <person name="Ruan X.D."/>
            <person name="Zhao L."/>
            <person name="Wei J.T."/>
            <person name="Ye R.Z."/>
            <person name="Que T.C."/>
            <person name="Du C.H."/>
            <person name="Zhou Y.H."/>
            <person name="Cheng J.X."/>
            <person name="Dai P.F."/>
            <person name="Guo W.B."/>
            <person name="Han X.H."/>
            <person name="Huang E.J."/>
            <person name="Li L.F."/>
            <person name="Wei W."/>
            <person name="Gao Y.C."/>
            <person name="Liu J.Z."/>
            <person name="Shao H.Z."/>
            <person name="Wang X."/>
            <person name="Wang C.C."/>
            <person name="Yang T.C."/>
            <person name="Huo Q.B."/>
            <person name="Li W."/>
            <person name="Chen H.Y."/>
            <person name="Chen S.E."/>
            <person name="Zhou L.G."/>
            <person name="Ni X.B."/>
            <person name="Tian J.H."/>
            <person name="Sheng Y."/>
            <person name="Liu T."/>
            <person name="Pan Y.S."/>
            <person name="Xia L.Y."/>
            <person name="Li J."/>
            <person name="Zhao F."/>
            <person name="Cao W.C."/>
        </authorList>
    </citation>
    <scope>NUCLEOTIDE SEQUENCE</scope>
    <source>
        <strain evidence="5">Rmic-2018</strain>
    </source>
</reference>
<dbReference type="AlphaFoldDB" id="A0A9J6ED19"/>
<sequence length="601" mass="64168">MFPGLRGMGNGFGGAGLNEAGMTSGPFGNTGFGGFGGGENSVEEGTGRSPSGPRVGSGGGFSGEAGQPPRTSFGGHGGSGFGDGHFGGVGFGGGHFSGGNFGGDFSRTTSSGGHRWNNMPSRGPPSLGMPGGGAGRVSSGESPEEEALGNLARGAIGSVASDLAGTGLRLLQGSRAGRRLERTSRHHVKMVHCGHHEIPNRGHHRDRFCHPETTWKNVRRLRPDCVCAPGYLRNSWGDCISHAECHHCMNKHHMNMDYNLCESQCPLVCNQPIDTNCPDTCYEECACRPGYIRSRPNGPCISIHQCLPGCPSPKQYFTLCRSSCPATCSNPDPSNCPEYCAGLHHKCSSLEVPILDGIPRTDLFCKPDLAIFAEIYKQRYCLCKAGYIRNAWGQCVTLQECYGCHFTDNADFSPCSSGCPRICGLPTPVNCTKQCGCLGPHQMHTACSPLCPLTCENPELRPVPRPQRNLPGAPPKIHDFQATRFPITCLSDHRRPFTTMCGGHGCVCGGGYVQQQEHPLVCVRRTPNQAHSGQHGPVVASLTQPAYLTAQKLAWTLNLEPAPLSLRAKDVSVIKLRPVTTRSAYLCPQEGVPVTCEAVSR</sequence>
<feature type="region of interest" description="Disordered" evidence="3">
    <location>
        <begin position="102"/>
        <end position="146"/>
    </location>
</feature>
<keyword evidence="2" id="KW-1015">Disulfide bond</keyword>
<keyword evidence="6" id="KW-1185">Reference proteome</keyword>
<dbReference type="GO" id="GO:0030414">
    <property type="term" value="F:peptidase inhibitor activity"/>
    <property type="evidence" value="ECO:0007669"/>
    <property type="project" value="UniProtKB-KW"/>
</dbReference>
<dbReference type="VEuPathDB" id="VectorBase:LOC119165252"/>
<evidence type="ECO:0000256" key="1">
    <source>
        <dbReference type="ARBA" id="ARBA00022690"/>
    </source>
</evidence>